<dbReference type="EMBL" id="RCNR01000005">
    <property type="protein sequence ID" value="MUH34919.1"/>
    <property type="molecule type" value="Genomic_DNA"/>
</dbReference>
<name>A0A7X2ZRA8_9FLAO</name>
<sequence>MQINIEQLQKHHVFKFPIEIGVIKDGEIVIYKMDMATARKNTTIKLDYEPDNVILDPESWLLFEEKSN</sequence>
<gene>
    <name evidence="1" type="ORF">D9O36_03620</name>
</gene>
<dbReference type="AlphaFoldDB" id="A0A7X2ZRA8"/>
<dbReference type="RefSeq" id="WP_155598878.1">
    <property type="nucleotide sequence ID" value="NZ_RCNR01000005.1"/>
</dbReference>
<reference evidence="1 2" key="1">
    <citation type="journal article" date="2019" name="Mar. Drugs">
        <title>Comparative Genomics and CAZyme Genome Repertoires of Marine Zobellia amurskyensis KMM 3526(T) and Zobellia laminariae KMM 3676(T).</title>
        <authorList>
            <person name="Chernysheva N."/>
            <person name="Bystritskaya E."/>
            <person name="Stenkova A."/>
            <person name="Golovkin I."/>
            <person name="Nedashkovskaya O."/>
            <person name="Isaeva M."/>
        </authorList>
    </citation>
    <scope>NUCLEOTIDE SEQUENCE [LARGE SCALE GENOMIC DNA]</scope>
    <source>
        <strain evidence="1 2">KMM 3526</strain>
    </source>
</reference>
<organism evidence="1 2">
    <name type="scientific">Zobellia amurskyensis</name>
    <dbReference type="NCBI Taxonomy" id="248905"/>
    <lineage>
        <taxon>Bacteria</taxon>
        <taxon>Pseudomonadati</taxon>
        <taxon>Bacteroidota</taxon>
        <taxon>Flavobacteriia</taxon>
        <taxon>Flavobacteriales</taxon>
        <taxon>Flavobacteriaceae</taxon>
        <taxon>Zobellia</taxon>
    </lineage>
</organism>
<comment type="caution">
    <text evidence="1">The sequence shown here is derived from an EMBL/GenBank/DDBJ whole genome shotgun (WGS) entry which is preliminary data.</text>
</comment>
<protein>
    <submittedName>
        <fullName evidence="1">Uncharacterized protein</fullName>
    </submittedName>
</protein>
<evidence type="ECO:0000313" key="1">
    <source>
        <dbReference type="EMBL" id="MUH34919.1"/>
    </source>
</evidence>
<proteinExistence type="predicted"/>
<dbReference type="OrthoDB" id="100605at2"/>
<dbReference type="Proteomes" id="UP000540519">
    <property type="component" value="Unassembled WGS sequence"/>
</dbReference>
<keyword evidence="2" id="KW-1185">Reference proteome</keyword>
<accession>A0A7X2ZRA8</accession>
<evidence type="ECO:0000313" key="2">
    <source>
        <dbReference type="Proteomes" id="UP000540519"/>
    </source>
</evidence>